<evidence type="ECO:0000313" key="12">
    <source>
        <dbReference type="Proteomes" id="UP000180254"/>
    </source>
</evidence>
<dbReference type="PRINTS" id="PR00417">
    <property type="entry name" value="PRTPISMRASEI"/>
</dbReference>
<dbReference type="Gene3D" id="3.40.50.140">
    <property type="match status" value="1"/>
</dbReference>
<dbReference type="Gene3D" id="2.70.20.10">
    <property type="entry name" value="Topoisomerase I, domain 3"/>
    <property type="match status" value="1"/>
</dbReference>
<dbReference type="PANTHER" id="PTHR11390">
    <property type="entry name" value="PROKARYOTIC DNA TOPOISOMERASE"/>
    <property type="match status" value="1"/>
</dbReference>
<keyword evidence="7 8" id="KW-0413">Isomerase</keyword>
<dbReference type="GO" id="GO:0000287">
    <property type="term" value="F:magnesium ion binding"/>
    <property type="evidence" value="ECO:0007669"/>
    <property type="project" value="UniProtKB-UniRule"/>
</dbReference>
<dbReference type="PROSITE" id="PS50880">
    <property type="entry name" value="TOPRIM"/>
    <property type="match status" value="1"/>
</dbReference>
<name>A0A1S1VCJ9_9FIRM</name>
<comment type="cofactor">
    <cofactor evidence="8">
        <name>Mg(2+)</name>
        <dbReference type="ChEBI" id="CHEBI:18420"/>
    </cofactor>
</comment>
<dbReference type="EMBL" id="MKIE01000001">
    <property type="protein sequence ID" value="OHW63519.1"/>
    <property type="molecule type" value="Genomic_DNA"/>
</dbReference>
<dbReference type="InterPro" id="IPR006171">
    <property type="entry name" value="TOPRIM_dom"/>
</dbReference>
<dbReference type="Proteomes" id="UP000180254">
    <property type="component" value="Unassembled WGS sequence"/>
</dbReference>
<sequence length="718" mass="81145">MSKKLVLAEKPSVGRDIAKALKCDRTGNGYIEGKNYVVTWALGHLVTLADPETYKKEYSEWKIEQLPIIPGKLKTVVIKQSGKQFNTVKHQINRDDISEVIIATDAGREGELVARWILEKAGNKKPVKRLWISSVTEKAIVEGFKKLKDGREYENLYRAAVARSEADWYVGINGTRALTCKHNAQLSCGRVQTPTLAMVQRKEEEIQSFKSQKFYGLETEVSGLKFIWSDSKGNTRSFDEAKIESILKHLNGKKAVVEDVSSQTKKTYAPKLYDLTELQKEANRIYGYSGKETLSAVQSLYEKYKALTYPRTDSSYISSDMVETLSDRVKACSIGGYSKFGARIVRGGIKANSSFVDDSKVSDHHAIVPTEERPVMSELSDRERKIYEMVIKRFLGVLMPPHVYEETKVELRIGDELFRAKGKLTVSEGYRELYSEDEETVEKKKAEFKRGMEISTVSLKKTSGETSPPPRFTEGTLLGAMENPRKYMDTDDKELLKTIGETGGIGTVATRADIVDKLFNSYLLEKRGNEVHITSKGKQLLALAPEDLKSPVLTAEWEQKLEKISKGKLRKDEFIKEMIEYTKAIVSEIKSSEDSFKHDNLTRSKCPSCGKYMLEVKGKKGKMLVCQDRECGEKQSISRVTNARCPECKKKMEMRGSGDSKMFICKCGYREKLSAFNKRKGDQKSKLSKKEVRNYLNKQEDDNINSALADALAKLNLK</sequence>
<comment type="catalytic activity">
    <reaction evidence="1 8">
        <text>ATP-independent breakage of single-stranded DNA, followed by passage and rejoining.</text>
        <dbReference type="EC" id="5.6.2.1"/>
    </reaction>
</comment>
<comment type="caution">
    <text evidence="11">The sequence shown here is derived from an EMBL/GenBank/DDBJ whole genome shotgun (WGS) entry which is preliminary data.</text>
</comment>
<keyword evidence="3 8" id="KW-0479">Metal-binding</keyword>
<dbReference type="NCBIfam" id="TIGR01056">
    <property type="entry name" value="topB"/>
    <property type="match status" value="1"/>
</dbReference>
<dbReference type="GO" id="GO:0043597">
    <property type="term" value="C:cytoplasmic replication fork"/>
    <property type="evidence" value="ECO:0007669"/>
    <property type="project" value="TreeGrafter"/>
</dbReference>
<keyword evidence="12" id="KW-1185">Reference proteome</keyword>
<gene>
    <name evidence="8 11" type="primary">topB</name>
    <name evidence="11" type="ORF">EUAN_03830</name>
</gene>
<dbReference type="HAMAP" id="MF_00953">
    <property type="entry name" value="Topoisom_3_prok"/>
    <property type="match status" value="1"/>
</dbReference>
<accession>A0A1S1VCJ9</accession>
<dbReference type="InterPro" id="IPR000380">
    <property type="entry name" value="Topo_IA"/>
</dbReference>
<dbReference type="Pfam" id="PF01131">
    <property type="entry name" value="Topoisom_bac"/>
    <property type="match status" value="1"/>
</dbReference>
<feature type="domain" description="Toprim" evidence="9">
    <location>
        <begin position="3"/>
        <end position="136"/>
    </location>
</feature>
<dbReference type="InterPro" id="IPR034144">
    <property type="entry name" value="TOPRIM_TopoIII"/>
</dbReference>
<feature type="site" description="Interaction with DNA" evidence="8">
    <location>
        <position position="311"/>
    </location>
</feature>
<dbReference type="InterPro" id="IPR013497">
    <property type="entry name" value="Topo_IA_cen"/>
</dbReference>
<dbReference type="InterPro" id="IPR013825">
    <property type="entry name" value="Topo_IA_cen_sub2"/>
</dbReference>
<dbReference type="GO" id="GO:0006265">
    <property type="term" value="P:DNA topological change"/>
    <property type="evidence" value="ECO:0007669"/>
    <property type="project" value="UniProtKB-UniRule"/>
</dbReference>
<feature type="binding site" evidence="8">
    <location>
        <position position="105"/>
    </location>
    <ligand>
        <name>Mg(2+)</name>
        <dbReference type="ChEBI" id="CHEBI:18420"/>
        <note>catalytic</note>
    </ligand>
</feature>
<dbReference type="AlphaFoldDB" id="A0A1S1VCJ9"/>
<feature type="binding site" evidence="8">
    <location>
        <position position="9"/>
    </location>
    <ligand>
        <name>Mg(2+)</name>
        <dbReference type="ChEBI" id="CHEBI:18420"/>
        <note>catalytic</note>
    </ligand>
</feature>
<evidence type="ECO:0000256" key="6">
    <source>
        <dbReference type="ARBA" id="ARBA00023125"/>
    </source>
</evidence>
<dbReference type="InterPro" id="IPR023406">
    <property type="entry name" value="Topo_IA_AS"/>
</dbReference>
<evidence type="ECO:0000259" key="9">
    <source>
        <dbReference type="PROSITE" id="PS50880"/>
    </source>
</evidence>
<dbReference type="Pfam" id="PF01751">
    <property type="entry name" value="Toprim"/>
    <property type="match status" value="1"/>
</dbReference>
<dbReference type="NCBIfam" id="NF005829">
    <property type="entry name" value="PRK07726.1"/>
    <property type="match status" value="1"/>
</dbReference>
<organism evidence="11 12">
    <name type="scientific">Andreesenia angusta</name>
    <dbReference type="NCBI Taxonomy" id="39480"/>
    <lineage>
        <taxon>Bacteria</taxon>
        <taxon>Bacillati</taxon>
        <taxon>Bacillota</taxon>
        <taxon>Tissierellia</taxon>
        <taxon>Tissierellales</taxon>
        <taxon>Gottschalkiaceae</taxon>
        <taxon>Andreesenia</taxon>
    </lineage>
</organism>
<evidence type="ECO:0000256" key="8">
    <source>
        <dbReference type="HAMAP-Rule" id="MF_00953"/>
    </source>
</evidence>
<dbReference type="InterPro" id="IPR023405">
    <property type="entry name" value="Topo_IA_core_domain"/>
</dbReference>
<reference evidence="11 12" key="1">
    <citation type="submission" date="2016-09" db="EMBL/GenBank/DDBJ databases">
        <title>Genome sequence of Eubacterium angustum.</title>
        <authorList>
            <person name="Poehlein A."/>
            <person name="Daniel R."/>
        </authorList>
    </citation>
    <scope>NUCLEOTIDE SEQUENCE [LARGE SCALE GENOMIC DNA]</scope>
    <source>
        <strain evidence="11 12">DSM 1989</strain>
    </source>
</reference>
<keyword evidence="6 8" id="KW-0238">DNA-binding</keyword>
<protein>
    <recommendedName>
        <fullName evidence="8">DNA topoisomerase 3</fullName>
        <ecNumber evidence="8">5.6.2.1</ecNumber>
    </recommendedName>
    <alternativeName>
        <fullName evidence="8">DNA topoisomerase III</fullName>
    </alternativeName>
</protein>
<evidence type="ECO:0000256" key="3">
    <source>
        <dbReference type="ARBA" id="ARBA00022723"/>
    </source>
</evidence>
<dbReference type="GO" id="GO:0006310">
    <property type="term" value="P:DNA recombination"/>
    <property type="evidence" value="ECO:0007669"/>
    <property type="project" value="TreeGrafter"/>
</dbReference>
<dbReference type="InterPro" id="IPR005738">
    <property type="entry name" value="TopoIII"/>
</dbReference>
<dbReference type="RefSeq" id="WP_071061063.1">
    <property type="nucleotide sequence ID" value="NZ_MKIE01000001.1"/>
</dbReference>
<dbReference type="SMART" id="SM00436">
    <property type="entry name" value="TOP1Bc"/>
    <property type="match status" value="1"/>
</dbReference>
<evidence type="ECO:0000259" key="10">
    <source>
        <dbReference type="PROSITE" id="PS52039"/>
    </source>
</evidence>
<dbReference type="SMART" id="SM00493">
    <property type="entry name" value="TOPRIM"/>
    <property type="match status" value="1"/>
</dbReference>
<evidence type="ECO:0000256" key="1">
    <source>
        <dbReference type="ARBA" id="ARBA00000213"/>
    </source>
</evidence>
<comment type="caution">
    <text evidence="8">Lacks conserved residue(s) required for the propagation of feature annotation.</text>
</comment>
<dbReference type="InterPro" id="IPR003601">
    <property type="entry name" value="Topo_IA_2"/>
</dbReference>
<feature type="domain" description="Topo IA-type catalytic" evidence="10">
    <location>
        <begin position="153"/>
        <end position="586"/>
    </location>
</feature>
<dbReference type="GO" id="GO:0006281">
    <property type="term" value="P:DNA repair"/>
    <property type="evidence" value="ECO:0007669"/>
    <property type="project" value="TreeGrafter"/>
</dbReference>
<dbReference type="GO" id="GO:0003917">
    <property type="term" value="F:DNA topoisomerase type I (single strand cut, ATP-independent) activity"/>
    <property type="evidence" value="ECO:0007669"/>
    <property type="project" value="UniProtKB-UniRule"/>
</dbReference>
<proteinExistence type="inferred from homology"/>
<evidence type="ECO:0000313" key="11">
    <source>
        <dbReference type="EMBL" id="OHW63519.1"/>
    </source>
</evidence>
<dbReference type="PROSITE" id="PS52039">
    <property type="entry name" value="TOPO_IA_2"/>
    <property type="match status" value="1"/>
</dbReference>
<feature type="site" description="Interaction with DNA" evidence="8">
    <location>
        <position position="168"/>
    </location>
</feature>
<dbReference type="OrthoDB" id="9803554at2"/>
<dbReference type="Gene3D" id="1.10.460.10">
    <property type="entry name" value="Topoisomerase I, domain 2"/>
    <property type="match status" value="1"/>
</dbReference>
<dbReference type="InterPro" id="IPR013824">
    <property type="entry name" value="Topo_IA_cen_sub1"/>
</dbReference>
<comment type="similarity">
    <text evidence="2 8">Belongs to the type IA topoisomerase family.</text>
</comment>
<dbReference type="SMART" id="SM00437">
    <property type="entry name" value="TOP1Ac"/>
    <property type="match status" value="1"/>
</dbReference>
<dbReference type="PANTHER" id="PTHR11390:SF21">
    <property type="entry name" value="DNA TOPOISOMERASE 3-ALPHA"/>
    <property type="match status" value="1"/>
</dbReference>
<feature type="site" description="Interaction with DNA" evidence="8">
    <location>
        <position position="61"/>
    </location>
</feature>
<dbReference type="STRING" id="39480.EUAN_03830"/>
<feature type="active site" description="O-(5'-phospho-DNA)-tyrosine intermediate" evidence="8">
    <location>
        <position position="309"/>
    </location>
</feature>
<dbReference type="PROSITE" id="PS00396">
    <property type="entry name" value="TOPO_IA_1"/>
    <property type="match status" value="1"/>
</dbReference>
<dbReference type="CDD" id="cd03362">
    <property type="entry name" value="TOPRIM_TopoIA_TopoIII"/>
    <property type="match status" value="1"/>
</dbReference>
<comment type="function">
    <text evidence="8">Releases the supercoiling and torsional tension of DNA, which is introduced during the DNA replication and transcription, by transiently cleaving and rejoining one strand of the DNA duplex. Introduces a single-strand break via transesterification at a target site in duplex DNA. The scissile phosphodiester is attacked by the catalytic tyrosine of the enzyme, resulting in the formation of a DNA-(5'-phosphotyrosyl)-enzyme intermediate and the expulsion of a 3'-OH DNA strand. The free DNA strand then undergoes passage around the unbroken strand, thus removing DNA supercoils. Finally, in the religation step, the DNA 3'-OH attacks the covalent intermediate to expel the active-site tyrosine and restore the DNA phosphodiester backbone.</text>
</comment>
<dbReference type="SUPFAM" id="SSF56712">
    <property type="entry name" value="Prokaryotic type I DNA topoisomerase"/>
    <property type="match status" value="1"/>
</dbReference>
<feature type="region of interest" description="Interaction with DNA" evidence="8">
    <location>
        <begin position="187"/>
        <end position="192"/>
    </location>
</feature>
<dbReference type="Gene3D" id="1.10.290.10">
    <property type="entry name" value="Topoisomerase I, domain 4"/>
    <property type="match status" value="1"/>
</dbReference>
<evidence type="ECO:0000256" key="2">
    <source>
        <dbReference type="ARBA" id="ARBA00009446"/>
    </source>
</evidence>
<keyword evidence="4 8" id="KW-0460">Magnesium</keyword>
<evidence type="ECO:0000256" key="7">
    <source>
        <dbReference type="ARBA" id="ARBA00023235"/>
    </source>
</evidence>
<evidence type="ECO:0000256" key="4">
    <source>
        <dbReference type="ARBA" id="ARBA00022842"/>
    </source>
</evidence>
<feature type="site" description="Interaction with DNA" evidence="8">
    <location>
        <position position="176"/>
    </location>
</feature>
<dbReference type="GO" id="GO:0003677">
    <property type="term" value="F:DNA binding"/>
    <property type="evidence" value="ECO:0007669"/>
    <property type="project" value="UniProtKB-KW"/>
</dbReference>
<dbReference type="InterPro" id="IPR003602">
    <property type="entry name" value="Topo_IA_DNA-bd_dom"/>
</dbReference>
<keyword evidence="5 8" id="KW-0799">Topoisomerase</keyword>
<dbReference type="CDD" id="cd00186">
    <property type="entry name" value="TOP1Ac"/>
    <property type="match status" value="1"/>
</dbReference>
<dbReference type="InterPro" id="IPR013826">
    <property type="entry name" value="Topo_IA_cen_sub3"/>
</dbReference>
<dbReference type="EC" id="5.6.2.1" evidence="8"/>
<evidence type="ECO:0000256" key="5">
    <source>
        <dbReference type="ARBA" id="ARBA00023029"/>
    </source>
</evidence>